<evidence type="ECO:0000256" key="5">
    <source>
        <dbReference type="ARBA" id="ARBA00022801"/>
    </source>
</evidence>
<dbReference type="GO" id="GO:0046872">
    <property type="term" value="F:metal ion binding"/>
    <property type="evidence" value="ECO:0007669"/>
    <property type="project" value="UniProtKB-KW"/>
</dbReference>
<organism evidence="10 11">
    <name type="scientific">Natronoflexus pectinivorans</name>
    <dbReference type="NCBI Taxonomy" id="682526"/>
    <lineage>
        <taxon>Bacteria</taxon>
        <taxon>Pseudomonadati</taxon>
        <taxon>Bacteroidota</taxon>
        <taxon>Bacteroidia</taxon>
        <taxon>Marinilabiliales</taxon>
        <taxon>Marinilabiliaceae</taxon>
        <taxon>Natronoflexus</taxon>
    </lineage>
</organism>
<reference evidence="10 11" key="1">
    <citation type="submission" date="2019-03" db="EMBL/GenBank/DDBJ databases">
        <title>Genomic Encyclopedia of Type Strains, Phase IV (KMG-IV): sequencing the most valuable type-strain genomes for metagenomic binning, comparative biology and taxonomic classification.</title>
        <authorList>
            <person name="Goeker M."/>
        </authorList>
    </citation>
    <scope>NUCLEOTIDE SEQUENCE [LARGE SCALE GENOMIC DNA]</scope>
    <source>
        <strain evidence="10 11">DSM 24179</strain>
    </source>
</reference>
<comment type="caution">
    <text evidence="10">The sequence shown here is derived from an EMBL/GenBank/DDBJ whole genome shotgun (WGS) entry which is preliminary data.</text>
</comment>
<comment type="cofactor">
    <cofactor evidence="1">
        <name>Zn(2+)</name>
        <dbReference type="ChEBI" id="CHEBI:29105"/>
    </cofactor>
</comment>
<dbReference type="Gene3D" id="2.70.70.10">
    <property type="entry name" value="Glucose Permease (Domain IIA)"/>
    <property type="match status" value="1"/>
</dbReference>
<keyword evidence="4" id="KW-0479">Metal-binding</keyword>
<comment type="subcellular location">
    <subcellularLocation>
        <location evidence="2">Cell envelope</location>
    </subcellularLocation>
</comment>
<evidence type="ECO:0000256" key="4">
    <source>
        <dbReference type="ARBA" id="ARBA00022723"/>
    </source>
</evidence>
<dbReference type="GO" id="GO:0006508">
    <property type="term" value="P:proteolysis"/>
    <property type="evidence" value="ECO:0007669"/>
    <property type="project" value="UniProtKB-KW"/>
</dbReference>
<dbReference type="InterPro" id="IPR016047">
    <property type="entry name" value="M23ase_b-sheet_dom"/>
</dbReference>
<dbReference type="SUPFAM" id="SSF51261">
    <property type="entry name" value="Duplicated hybrid motif"/>
    <property type="match status" value="1"/>
</dbReference>
<dbReference type="Pfam" id="PF01551">
    <property type="entry name" value="Peptidase_M23"/>
    <property type="match status" value="1"/>
</dbReference>
<evidence type="ECO:0000256" key="7">
    <source>
        <dbReference type="ARBA" id="ARBA00023049"/>
    </source>
</evidence>
<dbReference type="InterPro" id="IPR045834">
    <property type="entry name" value="Csd3_N2"/>
</dbReference>
<feature type="domain" description="Csd3-like second N-terminal" evidence="9">
    <location>
        <begin position="160"/>
        <end position="274"/>
    </location>
</feature>
<dbReference type="GO" id="GO:0030313">
    <property type="term" value="C:cell envelope"/>
    <property type="evidence" value="ECO:0007669"/>
    <property type="project" value="UniProtKB-SubCell"/>
</dbReference>
<evidence type="ECO:0000313" key="10">
    <source>
        <dbReference type="EMBL" id="TCO09598.1"/>
    </source>
</evidence>
<dbReference type="EMBL" id="SLWK01000002">
    <property type="protein sequence ID" value="TCO09598.1"/>
    <property type="molecule type" value="Genomic_DNA"/>
</dbReference>
<dbReference type="RefSeq" id="WP_132432265.1">
    <property type="nucleotide sequence ID" value="NZ_SLWK01000002.1"/>
</dbReference>
<keyword evidence="6" id="KW-0862">Zinc</keyword>
<keyword evidence="3" id="KW-0645">Protease</keyword>
<accession>A0A4R2GLP2</accession>
<dbReference type="PANTHER" id="PTHR21666">
    <property type="entry name" value="PEPTIDASE-RELATED"/>
    <property type="match status" value="1"/>
</dbReference>
<dbReference type="CDD" id="cd12797">
    <property type="entry name" value="M23_peptidase"/>
    <property type="match status" value="1"/>
</dbReference>
<dbReference type="Pfam" id="PF19425">
    <property type="entry name" value="Csd3_N2"/>
    <property type="match status" value="1"/>
</dbReference>
<keyword evidence="11" id="KW-1185">Reference proteome</keyword>
<evidence type="ECO:0000256" key="6">
    <source>
        <dbReference type="ARBA" id="ARBA00022833"/>
    </source>
</evidence>
<keyword evidence="7" id="KW-0482">Metalloprotease</keyword>
<name>A0A4R2GLP2_9BACT</name>
<dbReference type="Gene3D" id="3.10.450.350">
    <property type="match status" value="1"/>
</dbReference>
<evidence type="ECO:0000256" key="3">
    <source>
        <dbReference type="ARBA" id="ARBA00022670"/>
    </source>
</evidence>
<feature type="domain" description="M23ase beta-sheet core" evidence="8">
    <location>
        <begin position="287"/>
        <end position="384"/>
    </location>
</feature>
<dbReference type="Proteomes" id="UP000295221">
    <property type="component" value="Unassembled WGS sequence"/>
</dbReference>
<evidence type="ECO:0000256" key="1">
    <source>
        <dbReference type="ARBA" id="ARBA00001947"/>
    </source>
</evidence>
<dbReference type="AlphaFoldDB" id="A0A4R2GLP2"/>
<proteinExistence type="predicted"/>
<evidence type="ECO:0000259" key="9">
    <source>
        <dbReference type="Pfam" id="PF19425"/>
    </source>
</evidence>
<dbReference type="OrthoDB" id="9810477at2"/>
<gene>
    <name evidence="10" type="ORF">EV194_10218</name>
</gene>
<dbReference type="PANTHER" id="PTHR21666:SF288">
    <property type="entry name" value="CELL DIVISION PROTEIN YTFB"/>
    <property type="match status" value="1"/>
</dbReference>
<dbReference type="InterPro" id="IPR011055">
    <property type="entry name" value="Dup_hybrid_motif"/>
</dbReference>
<evidence type="ECO:0000256" key="2">
    <source>
        <dbReference type="ARBA" id="ARBA00004196"/>
    </source>
</evidence>
<keyword evidence="5 10" id="KW-0378">Hydrolase</keyword>
<protein>
    <submittedName>
        <fullName evidence="10">Murein DD-endopeptidase MepM/ murein hydrolase activator NlpD</fullName>
    </submittedName>
</protein>
<dbReference type="InterPro" id="IPR050570">
    <property type="entry name" value="Cell_wall_metabolism_enzyme"/>
</dbReference>
<evidence type="ECO:0000313" key="11">
    <source>
        <dbReference type="Proteomes" id="UP000295221"/>
    </source>
</evidence>
<sequence length="432" mass="49428">MKKLIITSAVLVIIIISISIYVRHWRAVNDLNISLQDSTLVEELPPLPPPPMLYGFIEDSFYIEHGSVRRNQNLASILLANNVDYSTIHNLAENSRDFFDVRRIRAGNPYTVFFSPDSLRNPEWFVYEINNTDYLVMQLTDSLKIYRDTKPIRTVRKSGAGVLNSSLWNAMRANNLNPMLAIEMSEIYAWTVDFFGIERGDNFRILYDETYVDTVSVGISEVHAAHFVHKGRDFYAFRYKEDSVWSYFDEEGNSLRKAFLKAPLNFSRISSRFSNNRFHPVLRIYRPHHGVDYAAPAGTPVYAIGDGTIVARGWDNRGGGNFVRIRHNSVYTTVYMHLQGFARGLHKGQHVQQGQLIGYVGQTGLATGPHLDFRVFQNGQPVDPLSIEAPPVDPISEENMERYLEYIRPLKDELRQIPLSMNGDQLKMASEQ</sequence>
<evidence type="ECO:0000259" key="8">
    <source>
        <dbReference type="Pfam" id="PF01551"/>
    </source>
</evidence>
<dbReference type="GO" id="GO:0004222">
    <property type="term" value="F:metalloendopeptidase activity"/>
    <property type="evidence" value="ECO:0007669"/>
    <property type="project" value="TreeGrafter"/>
</dbReference>